<evidence type="ECO:0000256" key="8">
    <source>
        <dbReference type="ARBA" id="ARBA00022618"/>
    </source>
</evidence>
<dbReference type="NCBIfam" id="NF000755">
    <property type="entry name" value="PRK00046.1"/>
    <property type="match status" value="1"/>
</dbReference>
<dbReference type="Pfam" id="PF02873">
    <property type="entry name" value="MurB_C"/>
    <property type="match status" value="1"/>
</dbReference>
<keyword evidence="22" id="KW-1185">Reference proteome</keyword>
<dbReference type="InterPro" id="IPR011601">
    <property type="entry name" value="MurB_C"/>
</dbReference>
<keyword evidence="7 19" id="KW-0963">Cytoplasm</keyword>
<dbReference type="EMBL" id="JAJAWG010000006">
    <property type="protein sequence ID" value="MCB5196738.1"/>
    <property type="molecule type" value="Genomic_DNA"/>
</dbReference>
<feature type="active site" evidence="19">
    <location>
        <position position="336"/>
    </location>
</feature>
<evidence type="ECO:0000256" key="5">
    <source>
        <dbReference type="ARBA" id="ARBA00012518"/>
    </source>
</evidence>
<comment type="catalytic activity">
    <reaction evidence="18 19">
        <text>UDP-N-acetyl-alpha-D-muramate + NADP(+) = UDP-N-acetyl-3-O-(1-carboxyvinyl)-alpha-D-glucosamine + NADPH + H(+)</text>
        <dbReference type="Rhea" id="RHEA:12248"/>
        <dbReference type="ChEBI" id="CHEBI:15378"/>
        <dbReference type="ChEBI" id="CHEBI:57783"/>
        <dbReference type="ChEBI" id="CHEBI:58349"/>
        <dbReference type="ChEBI" id="CHEBI:68483"/>
        <dbReference type="ChEBI" id="CHEBI:70757"/>
        <dbReference type="EC" id="1.3.1.98"/>
    </reaction>
</comment>
<comment type="pathway">
    <text evidence="4 19">Cell wall biogenesis; peptidoglycan biosynthesis.</text>
</comment>
<dbReference type="Gene3D" id="3.30.465.10">
    <property type="match status" value="1"/>
</dbReference>
<dbReference type="Gene3D" id="3.90.78.10">
    <property type="entry name" value="UDP-N-acetylenolpyruvoylglucosamine reductase, C-terminal domain"/>
    <property type="match status" value="1"/>
</dbReference>
<evidence type="ECO:0000256" key="9">
    <source>
        <dbReference type="ARBA" id="ARBA00022630"/>
    </source>
</evidence>
<dbReference type="InterPro" id="IPR016166">
    <property type="entry name" value="FAD-bd_PCMH"/>
</dbReference>
<sequence>MIMSASLSPRANLSAMNTLGLTAYASRILPLQSIEQLESWRLDPELNTLPWLILGGGSNLVLSESLDRVVLHVELKGKRLLREDDEAWYVAAAAGELWHPFVQWTLAQGWGGLENLSLIPGTVGAAPVQNIGAYGVELKDTLDHLTAIDLSSGQMQQFSAADCQFAYRDSFFKQSTTPWLICEVVFRLPKNHQTKTNYGDIANALQAMQLPATPSTVSQAICQVRQAKLPDPAVIGNAGSYFKNPIVSAAHYQKLQARYPQMVAYALADGQYKLAAGWLIEQAGWKGRRLGPVGMYEKQALVLVNHGGATAADVLALELAVQADVAALFELVLESEPVKC</sequence>
<keyword evidence="15 19" id="KW-0131">Cell cycle</keyword>
<comment type="subcellular location">
    <subcellularLocation>
        <location evidence="3 19">Cytoplasm</location>
    </subcellularLocation>
</comment>
<feature type="active site" evidence="19">
    <location>
        <position position="168"/>
    </location>
</feature>
<reference evidence="21 22" key="1">
    <citation type="submission" date="2021-10" db="EMBL/GenBank/DDBJ databases">
        <authorList>
            <person name="Chen M."/>
        </authorList>
    </citation>
    <scope>NUCLEOTIDE SEQUENCE [LARGE SCALE GENOMIC DNA]</scope>
    <source>
        <strain evidence="21 22">H3-26</strain>
    </source>
</reference>
<keyword evidence="12 19" id="KW-0133">Cell shape</keyword>
<dbReference type="PANTHER" id="PTHR21071:SF4">
    <property type="entry name" value="UDP-N-ACETYLENOLPYRUVOYLGLUCOSAMINE REDUCTASE"/>
    <property type="match status" value="1"/>
</dbReference>
<dbReference type="InterPro" id="IPR016167">
    <property type="entry name" value="FAD-bd_PCMH_sub1"/>
</dbReference>
<evidence type="ECO:0000256" key="12">
    <source>
        <dbReference type="ARBA" id="ARBA00022960"/>
    </source>
</evidence>
<dbReference type="InterPro" id="IPR003170">
    <property type="entry name" value="MurB"/>
</dbReference>
<evidence type="ECO:0000256" key="15">
    <source>
        <dbReference type="ARBA" id="ARBA00023306"/>
    </source>
</evidence>
<organism evidence="21 22">
    <name type="scientific">Deefgea salmonis</name>
    <dbReference type="NCBI Taxonomy" id="2875502"/>
    <lineage>
        <taxon>Bacteria</taxon>
        <taxon>Pseudomonadati</taxon>
        <taxon>Pseudomonadota</taxon>
        <taxon>Betaproteobacteria</taxon>
        <taxon>Neisseriales</taxon>
        <taxon>Chitinibacteraceae</taxon>
        <taxon>Deefgea</taxon>
    </lineage>
</organism>
<dbReference type="InterPro" id="IPR016169">
    <property type="entry name" value="FAD-bd_PCMH_sub2"/>
</dbReference>
<dbReference type="SUPFAM" id="SSF56194">
    <property type="entry name" value="Uridine diphospho-N-Acetylenolpyruvylglucosamine reductase, MurB, C-terminal domain"/>
    <property type="match status" value="1"/>
</dbReference>
<dbReference type="PANTHER" id="PTHR21071">
    <property type="entry name" value="UDP-N-ACETYLENOLPYRUVOYLGLUCOSAMINE REDUCTASE"/>
    <property type="match status" value="1"/>
</dbReference>
<keyword evidence="8 19" id="KW-0132">Cell division</keyword>
<evidence type="ECO:0000256" key="6">
    <source>
        <dbReference type="ARBA" id="ARBA00015188"/>
    </source>
</evidence>
<dbReference type="SUPFAM" id="SSF56176">
    <property type="entry name" value="FAD-binding/transporter-associated domain-like"/>
    <property type="match status" value="1"/>
</dbReference>
<comment type="similarity">
    <text evidence="19">Belongs to the MurB family.</text>
</comment>
<dbReference type="InterPro" id="IPR006094">
    <property type="entry name" value="Oxid_FAD_bind_N"/>
</dbReference>
<evidence type="ECO:0000256" key="4">
    <source>
        <dbReference type="ARBA" id="ARBA00004752"/>
    </source>
</evidence>
<dbReference type="HAMAP" id="MF_00037">
    <property type="entry name" value="MurB"/>
    <property type="match status" value="1"/>
</dbReference>
<keyword evidence="11 19" id="KW-0521">NADP</keyword>
<evidence type="ECO:0000256" key="3">
    <source>
        <dbReference type="ARBA" id="ARBA00004496"/>
    </source>
</evidence>
<keyword evidence="9 19" id="KW-0285">Flavoprotein</keyword>
<comment type="function">
    <text evidence="2 19">Cell wall formation.</text>
</comment>
<evidence type="ECO:0000259" key="20">
    <source>
        <dbReference type="PROSITE" id="PS51387"/>
    </source>
</evidence>
<comment type="caution">
    <text evidence="21">The sequence shown here is derived from an EMBL/GenBank/DDBJ whole genome shotgun (WGS) entry which is preliminary data.</text>
</comment>
<dbReference type="InterPro" id="IPR036318">
    <property type="entry name" value="FAD-bd_PCMH-like_sf"/>
</dbReference>
<evidence type="ECO:0000256" key="17">
    <source>
        <dbReference type="ARBA" id="ARBA00031026"/>
    </source>
</evidence>
<evidence type="ECO:0000313" key="21">
    <source>
        <dbReference type="EMBL" id="MCB5196738.1"/>
    </source>
</evidence>
<dbReference type="Pfam" id="PF01565">
    <property type="entry name" value="FAD_binding_4"/>
    <property type="match status" value="1"/>
</dbReference>
<dbReference type="NCBIfam" id="NF010478">
    <property type="entry name" value="PRK13903.1"/>
    <property type="match status" value="1"/>
</dbReference>
<evidence type="ECO:0000256" key="16">
    <source>
        <dbReference type="ARBA" id="ARBA00023316"/>
    </source>
</evidence>
<evidence type="ECO:0000256" key="2">
    <source>
        <dbReference type="ARBA" id="ARBA00003921"/>
    </source>
</evidence>
<evidence type="ECO:0000256" key="10">
    <source>
        <dbReference type="ARBA" id="ARBA00022827"/>
    </source>
</evidence>
<comment type="cofactor">
    <cofactor evidence="1 19">
        <name>FAD</name>
        <dbReference type="ChEBI" id="CHEBI:57692"/>
    </cofactor>
</comment>
<keyword evidence="13 19" id="KW-0573">Peptidoglycan synthesis</keyword>
<evidence type="ECO:0000256" key="11">
    <source>
        <dbReference type="ARBA" id="ARBA00022857"/>
    </source>
</evidence>
<dbReference type="GO" id="GO:0008762">
    <property type="term" value="F:UDP-N-acetylmuramate dehydrogenase activity"/>
    <property type="evidence" value="ECO:0007669"/>
    <property type="project" value="UniProtKB-EC"/>
</dbReference>
<proteinExistence type="inferred from homology"/>
<evidence type="ECO:0000256" key="14">
    <source>
        <dbReference type="ARBA" id="ARBA00023002"/>
    </source>
</evidence>
<evidence type="ECO:0000256" key="18">
    <source>
        <dbReference type="ARBA" id="ARBA00048914"/>
    </source>
</evidence>
<accession>A0ABS8BLZ6</accession>
<evidence type="ECO:0000256" key="1">
    <source>
        <dbReference type="ARBA" id="ARBA00001974"/>
    </source>
</evidence>
<evidence type="ECO:0000256" key="7">
    <source>
        <dbReference type="ARBA" id="ARBA00022490"/>
    </source>
</evidence>
<name>A0ABS8BLZ6_9NEIS</name>
<dbReference type="EC" id="1.3.1.98" evidence="5 19"/>
<evidence type="ECO:0000313" key="22">
    <source>
        <dbReference type="Proteomes" id="UP001198034"/>
    </source>
</evidence>
<dbReference type="InterPro" id="IPR036635">
    <property type="entry name" value="MurB_C_sf"/>
</dbReference>
<evidence type="ECO:0000256" key="13">
    <source>
        <dbReference type="ARBA" id="ARBA00022984"/>
    </source>
</evidence>
<dbReference type="PROSITE" id="PS51387">
    <property type="entry name" value="FAD_PCMH"/>
    <property type="match status" value="1"/>
</dbReference>
<dbReference type="Gene3D" id="3.30.43.10">
    <property type="entry name" value="Uridine Diphospho-n-acetylenolpyruvylglucosamine Reductase, domain 2"/>
    <property type="match status" value="1"/>
</dbReference>
<dbReference type="NCBIfam" id="TIGR00179">
    <property type="entry name" value="murB"/>
    <property type="match status" value="1"/>
</dbReference>
<keyword evidence="16 19" id="KW-0961">Cell wall biogenesis/degradation</keyword>
<dbReference type="Proteomes" id="UP001198034">
    <property type="component" value="Unassembled WGS sequence"/>
</dbReference>
<gene>
    <name evidence="19 21" type="primary">murB</name>
    <name evidence="21" type="ORF">LG219_10715</name>
</gene>
<keyword evidence="10 19" id="KW-0274">FAD</keyword>
<feature type="active site" description="Proton donor" evidence="19">
    <location>
        <position position="240"/>
    </location>
</feature>
<feature type="domain" description="FAD-binding PCMH-type" evidence="20">
    <location>
        <begin position="21"/>
        <end position="191"/>
    </location>
</feature>
<evidence type="ECO:0000256" key="19">
    <source>
        <dbReference type="HAMAP-Rule" id="MF_00037"/>
    </source>
</evidence>
<protein>
    <recommendedName>
        <fullName evidence="6 19">UDP-N-acetylenolpyruvoylglucosamine reductase</fullName>
        <ecNumber evidence="5 19">1.3.1.98</ecNumber>
    </recommendedName>
    <alternativeName>
        <fullName evidence="17 19">UDP-N-acetylmuramate dehydrogenase</fullName>
    </alternativeName>
</protein>
<keyword evidence="14 19" id="KW-0560">Oxidoreductase</keyword>